<organism evidence="1">
    <name type="scientific">Candidatus Methanophagaceae archaeon ANME-1 ERB6</name>
    <dbReference type="NCBI Taxonomy" id="2759912"/>
    <lineage>
        <taxon>Archaea</taxon>
        <taxon>Methanobacteriati</taxon>
        <taxon>Methanobacteriota</taxon>
        <taxon>Stenosarchaea group</taxon>
        <taxon>Methanomicrobia</taxon>
        <taxon>Candidatus Methanophagales</taxon>
        <taxon>Candidatus Methanophagaceae</taxon>
    </lineage>
</organism>
<accession>A0A7G9Z0Z6</accession>
<reference evidence="1" key="1">
    <citation type="submission" date="2020-06" db="EMBL/GenBank/DDBJ databases">
        <title>Unique genomic features of the anaerobic methanotrophic archaea.</title>
        <authorList>
            <person name="Chadwick G.L."/>
            <person name="Skennerton C.T."/>
            <person name="Laso-Perez R."/>
            <person name="Leu A.O."/>
            <person name="Speth D.R."/>
            <person name="Yu H."/>
            <person name="Morgan-Lang C."/>
            <person name="Hatzenpichler R."/>
            <person name="Goudeau D."/>
            <person name="Malmstrom R."/>
            <person name="Brazelton W.J."/>
            <person name="Woyke T."/>
            <person name="Hallam S.J."/>
            <person name="Tyson G.W."/>
            <person name="Wegener G."/>
            <person name="Boetius A."/>
            <person name="Orphan V."/>
        </authorList>
    </citation>
    <scope>NUCLEOTIDE SEQUENCE</scope>
</reference>
<sequence>MKKAMKMMIKKKGRRMRICAKIENINVTTNVD</sequence>
<dbReference type="EMBL" id="MT631555">
    <property type="protein sequence ID" value="QNO53930.1"/>
    <property type="molecule type" value="Genomic_DNA"/>
</dbReference>
<gene>
    <name evidence="1" type="ORF">NNHBGCAA_00030</name>
</gene>
<dbReference type="AlphaFoldDB" id="A0A7G9Z0Z6"/>
<name>A0A7G9Z0Z6_9EURY</name>
<protein>
    <submittedName>
        <fullName evidence="1">Uncharacterized protein</fullName>
    </submittedName>
</protein>
<evidence type="ECO:0000313" key="1">
    <source>
        <dbReference type="EMBL" id="QNO53930.1"/>
    </source>
</evidence>
<proteinExistence type="predicted"/>